<keyword evidence="2" id="KW-0802">TPR repeat</keyword>
<dbReference type="GO" id="GO:0042393">
    <property type="term" value="F:histone binding"/>
    <property type="evidence" value="ECO:0007669"/>
    <property type="project" value="TreeGrafter"/>
</dbReference>
<evidence type="ECO:0000313" key="7">
    <source>
        <dbReference type="Proteomes" id="UP000490939"/>
    </source>
</evidence>
<feature type="coiled-coil region" evidence="3">
    <location>
        <begin position="325"/>
        <end position="360"/>
    </location>
</feature>
<feature type="compositionally biased region" description="Acidic residues" evidence="4">
    <location>
        <begin position="156"/>
        <end position="170"/>
    </location>
</feature>
<comment type="caution">
    <text evidence="6">The sequence shown here is derived from an EMBL/GenBank/DDBJ whole genome shotgun (WGS) entry which is preliminary data.</text>
</comment>
<evidence type="ECO:0000256" key="4">
    <source>
        <dbReference type="SAM" id="MobiDB-lite"/>
    </source>
</evidence>
<dbReference type="Proteomes" id="UP000490939">
    <property type="component" value="Unassembled WGS sequence"/>
</dbReference>
<dbReference type="GO" id="GO:0006335">
    <property type="term" value="P:DNA replication-dependent chromatin assembly"/>
    <property type="evidence" value="ECO:0007669"/>
    <property type="project" value="TreeGrafter"/>
</dbReference>
<dbReference type="SUPFAM" id="SSF48452">
    <property type="entry name" value="TPR-like"/>
    <property type="match status" value="1"/>
</dbReference>
<keyword evidence="3" id="KW-0175">Coiled coil</keyword>
<evidence type="ECO:0000313" key="6">
    <source>
        <dbReference type="EMBL" id="KAE9994778.1"/>
    </source>
</evidence>
<dbReference type="EMBL" id="WNWR01000002">
    <property type="protein sequence ID" value="KAE9994778.1"/>
    <property type="molecule type" value="Genomic_DNA"/>
</dbReference>
<dbReference type="PANTHER" id="PTHR15081">
    <property type="entry name" value="NUCLEAR AUTOANTIGENIC SPERM PROTEIN NASP -RELATED"/>
    <property type="match status" value="1"/>
</dbReference>
<proteinExistence type="predicted"/>
<dbReference type="PANTHER" id="PTHR15081:SF1">
    <property type="entry name" value="NUCLEAR AUTOANTIGENIC SPERM PROTEIN"/>
    <property type="match status" value="1"/>
</dbReference>
<evidence type="ECO:0000259" key="5">
    <source>
        <dbReference type="Pfam" id="PF10516"/>
    </source>
</evidence>
<name>A0A8H3ZFY0_VENIN</name>
<feature type="compositionally biased region" description="Polar residues" evidence="4">
    <location>
        <begin position="426"/>
        <end position="443"/>
    </location>
</feature>
<gene>
    <name evidence="6" type="ORF">EG327_003042</name>
</gene>
<reference evidence="6 7" key="1">
    <citation type="submission" date="2019-07" db="EMBL/GenBank/DDBJ databases">
        <title>Venturia inaequalis Genome Resource.</title>
        <authorList>
            <person name="Lichtner F.J."/>
        </authorList>
    </citation>
    <scope>NUCLEOTIDE SEQUENCE [LARGE SCALE GENOMIC DNA]</scope>
    <source>
        <strain evidence="6 7">DMI_063113</strain>
    </source>
</reference>
<dbReference type="InterPro" id="IPR051730">
    <property type="entry name" value="NASP-like"/>
</dbReference>
<sequence length="464" mass="50674">MADTPNEDAAPLVVERPKAEIKEEYEKKLKTLVESADLQYSLKRYNEASELYSQASELQSELNGELDPKNADILYLYGRALFKVALSQSDVLGGQVTAEKGKKDVAKEKAVPEKEKKLAGEIMEAIVEEKAEASSAKNTKENTKEGLTNKPFFEITGDDNWDTDSDDDEDAEAQVDAALEEEDDFATAYEILDLARVCLEKQVEEIADKDPTKLRSIQEKLADTYDLQAEISLENEKFLEAVGDTKKCAALKDELYSQTSQLVAEAHYKVSLALEFASVSAFREAQAKEESGSKRTSEKPEVDEKMRAEAAEETAIAVSSCKGRLAKEKEALEGLEGAAKTKQEAEIKEVEEIIEEMEARLTDLRGPVITISGGPTGTAANDPMAGMLAQMLCQSPAEQKAILEEAKENANDLTGLVRKKKPAGTALSSTAKGDAKSTSSSGNGKRKLKEVDESELDGKKPRVE</sequence>
<evidence type="ECO:0000256" key="3">
    <source>
        <dbReference type="SAM" id="Coils"/>
    </source>
</evidence>
<dbReference type="GO" id="GO:0034080">
    <property type="term" value="P:CENP-A containing chromatin assembly"/>
    <property type="evidence" value="ECO:0007669"/>
    <property type="project" value="TreeGrafter"/>
</dbReference>
<feature type="compositionally biased region" description="Basic and acidic residues" evidence="4">
    <location>
        <begin position="131"/>
        <end position="144"/>
    </location>
</feature>
<organism evidence="6 7">
    <name type="scientific">Venturia inaequalis</name>
    <name type="common">Apple scab fungus</name>
    <dbReference type="NCBI Taxonomy" id="5025"/>
    <lineage>
        <taxon>Eukaryota</taxon>
        <taxon>Fungi</taxon>
        <taxon>Dikarya</taxon>
        <taxon>Ascomycota</taxon>
        <taxon>Pezizomycotina</taxon>
        <taxon>Dothideomycetes</taxon>
        <taxon>Pleosporomycetidae</taxon>
        <taxon>Venturiales</taxon>
        <taxon>Venturiaceae</taxon>
        <taxon>Venturia</taxon>
    </lineage>
</organism>
<protein>
    <recommendedName>
        <fullName evidence="5">Tetratricopeptide SHNi-TPR domain-containing protein</fullName>
    </recommendedName>
</protein>
<dbReference type="GO" id="GO:0005654">
    <property type="term" value="C:nucleoplasm"/>
    <property type="evidence" value="ECO:0007669"/>
    <property type="project" value="TreeGrafter"/>
</dbReference>
<evidence type="ECO:0000256" key="1">
    <source>
        <dbReference type="ARBA" id="ARBA00022737"/>
    </source>
</evidence>
<feature type="region of interest" description="Disordered" evidence="4">
    <location>
        <begin position="411"/>
        <end position="464"/>
    </location>
</feature>
<keyword evidence="7" id="KW-1185">Reference proteome</keyword>
<evidence type="ECO:0000256" key="2">
    <source>
        <dbReference type="ARBA" id="ARBA00022803"/>
    </source>
</evidence>
<keyword evidence="1" id="KW-0677">Repeat</keyword>
<feature type="region of interest" description="Disordered" evidence="4">
    <location>
        <begin position="131"/>
        <end position="170"/>
    </location>
</feature>
<dbReference type="InterPro" id="IPR011990">
    <property type="entry name" value="TPR-like_helical_dom_sf"/>
</dbReference>
<accession>A0A8H3ZFY0</accession>
<feature type="domain" description="Tetratricopeptide SHNi-TPR" evidence="5">
    <location>
        <begin position="222"/>
        <end position="258"/>
    </location>
</feature>
<dbReference type="InterPro" id="IPR019544">
    <property type="entry name" value="Tetratricopeptide_SHNi-TPR_dom"/>
</dbReference>
<dbReference type="Gene3D" id="1.25.40.10">
    <property type="entry name" value="Tetratricopeptide repeat domain"/>
    <property type="match status" value="1"/>
</dbReference>
<dbReference type="Pfam" id="PF10516">
    <property type="entry name" value="SHNi-TPR"/>
    <property type="match status" value="1"/>
</dbReference>
<dbReference type="AlphaFoldDB" id="A0A8H3ZFY0"/>